<sequence length="367" mass="39107">MSSRKNAAGQSRTSRKTGGGRLSTPEAPPVKRSSRATGSITLDDVARAAGVAPSTVSRVVNKPGLVSPKTTAHVQAVIDALGYVPNLLAGGLASRKTRLIAAVVPTVSNVMFAQMVQSLGDTLSHAGYEMLLGLSGYDKQREQHVVDAILSRRPDGIFLTGAQHTPHTIRRLREARIPVVETWDLRDDPIDMLVGFSHEQAGQAIADYLLSRGYRKFGAISGNDIRAQTRLQSLELRLRENGLSLLDTQTSLPGSTLAMGRTHLASLLDAAHGLDAVVCSSDSLAYGAIIEAQSRGLRVPQDIAVMGFGDYEFASLHTPSISTVHIDGPSMGRLAGDFLLQRIHANESGASSQVTDIGFQIISRQSA</sequence>
<dbReference type="Gene3D" id="1.10.260.40">
    <property type="entry name" value="lambda repressor-like DNA-binding domains"/>
    <property type="match status" value="1"/>
</dbReference>
<name>A0A4R3UJU9_9BURK</name>
<dbReference type="OrthoDB" id="8770688at2"/>
<gene>
    <name evidence="6" type="ORF">EV686_11625</name>
</gene>
<dbReference type="Pfam" id="PF13377">
    <property type="entry name" value="Peripla_BP_3"/>
    <property type="match status" value="1"/>
</dbReference>
<dbReference type="PRINTS" id="PR00036">
    <property type="entry name" value="HTHLACI"/>
</dbReference>
<keyword evidence="3" id="KW-0804">Transcription</keyword>
<dbReference type="InterPro" id="IPR000843">
    <property type="entry name" value="HTH_LacI"/>
</dbReference>
<dbReference type="InterPro" id="IPR046335">
    <property type="entry name" value="LacI/GalR-like_sensor"/>
</dbReference>
<dbReference type="Proteomes" id="UP000294692">
    <property type="component" value="Unassembled WGS sequence"/>
</dbReference>
<proteinExistence type="predicted"/>
<keyword evidence="1" id="KW-0805">Transcription regulation</keyword>
<dbReference type="InterPro" id="IPR010982">
    <property type="entry name" value="Lambda_DNA-bd_dom_sf"/>
</dbReference>
<evidence type="ECO:0000259" key="5">
    <source>
        <dbReference type="PROSITE" id="PS50932"/>
    </source>
</evidence>
<evidence type="ECO:0000256" key="4">
    <source>
        <dbReference type="SAM" id="MobiDB-lite"/>
    </source>
</evidence>
<accession>A0A4R3UJU9</accession>
<feature type="domain" description="HTH lacI-type" evidence="5">
    <location>
        <begin position="40"/>
        <end position="94"/>
    </location>
</feature>
<evidence type="ECO:0000256" key="3">
    <source>
        <dbReference type="ARBA" id="ARBA00023163"/>
    </source>
</evidence>
<dbReference type="PANTHER" id="PTHR30146">
    <property type="entry name" value="LACI-RELATED TRANSCRIPTIONAL REPRESSOR"/>
    <property type="match status" value="1"/>
</dbReference>
<feature type="region of interest" description="Disordered" evidence="4">
    <location>
        <begin position="1"/>
        <end position="39"/>
    </location>
</feature>
<evidence type="ECO:0000313" key="6">
    <source>
        <dbReference type="EMBL" id="TCU91935.1"/>
    </source>
</evidence>
<dbReference type="AlphaFoldDB" id="A0A4R3UJU9"/>
<dbReference type="CDD" id="cd01392">
    <property type="entry name" value="HTH_LacI"/>
    <property type="match status" value="1"/>
</dbReference>
<dbReference type="PROSITE" id="PS50932">
    <property type="entry name" value="HTH_LACI_2"/>
    <property type="match status" value="1"/>
</dbReference>
<dbReference type="PANTHER" id="PTHR30146:SF33">
    <property type="entry name" value="TRANSCRIPTIONAL REGULATOR"/>
    <property type="match status" value="1"/>
</dbReference>
<dbReference type="GO" id="GO:0003700">
    <property type="term" value="F:DNA-binding transcription factor activity"/>
    <property type="evidence" value="ECO:0007669"/>
    <property type="project" value="TreeGrafter"/>
</dbReference>
<protein>
    <submittedName>
        <fullName evidence="6">LacI family transcriptional regulator</fullName>
    </submittedName>
</protein>
<dbReference type="EMBL" id="SMBX01000016">
    <property type="protein sequence ID" value="TCU91935.1"/>
    <property type="molecule type" value="Genomic_DNA"/>
</dbReference>
<keyword evidence="2" id="KW-0238">DNA-binding</keyword>
<dbReference type="GO" id="GO:0000976">
    <property type="term" value="F:transcription cis-regulatory region binding"/>
    <property type="evidence" value="ECO:0007669"/>
    <property type="project" value="TreeGrafter"/>
</dbReference>
<dbReference type="SUPFAM" id="SSF47413">
    <property type="entry name" value="lambda repressor-like DNA-binding domains"/>
    <property type="match status" value="1"/>
</dbReference>
<dbReference type="SMART" id="SM00354">
    <property type="entry name" value="HTH_LACI"/>
    <property type="match status" value="1"/>
</dbReference>
<dbReference type="InterPro" id="IPR028082">
    <property type="entry name" value="Peripla_BP_I"/>
</dbReference>
<comment type="caution">
    <text evidence="6">The sequence shown here is derived from an EMBL/GenBank/DDBJ whole genome shotgun (WGS) entry which is preliminary data.</text>
</comment>
<dbReference type="CDD" id="cd01575">
    <property type="entry name" value="PBP1_GntR"/>
    <property type="match status" value="1"/>
</dbReference>
<evidence type="ECO:0000256" key="1">
    <source>
        <dbReference type="ARBA" id="ARBA00023015"/>
    </source>
</evidence>
<keyword evidence="7" id="KW-1185">Reference proteome</keyword>
<evidence type="ECO:0000256" key="2">
    <source>
        <dbReference type="ARBA" id="ARBA00023125"/>
    </source>
</evidence>
<dbReference type="SUPFAM" id="SSF53822">
    <property type="entry name" value="Periplasmic binding protein-like I"/>
    <property type="match status" value="1"/>
</dbReference>
<organism evidence="6 7">
    <name type="scientific">Paracandidimonas soli</name>
    <dbReference type="NCBI Taxonomy" id="1917182"/>
    <lineage>
        <taxon>Bacteria</taxon>
        <taxon>Pseudomonadati</taxon>
        <taxon>Pseudomonadota</taxon>
        <taxon>Betaproteobacteria</taxon>
        <taxon>Burkholderiales</taxon>
        <taxon>Alcaligenaceae</taxon>
        <taxon>Paracandidimonas</taxon>
    </lineage>
</organism>
<dbReference type="Pfam" id="PF00356">
    <property type="entry name" value="LacI"/>
    <property type="match status" value="1"/>
</dbReference>
<dbReference type="Gene3D" id="3.40.50.2300">
    <property type="match status" value="2"/>
</dbReference>
<feature type="compositionally biased region" description="Polar residues" evidence="4">
    <location>
        <begin position="1"/>
        <end position="12"/>
    </location>
</feature>
<evidence type="ECO:0000313" key="7">
    <source>
        <dbReference type="Proteomes" id="UP000294692"/>
    </source>
</evidence>
<reference evidence="6 7" key="1">
    <citation type="submission" date="2019-03" db="EMBL/GenBank/DDBJ databases">
        <title>Genomic Encyclopedia of Type Strains, Phase IV (KMG-IV): sequencing the most valuable type-strain genomes for metagenomic binning, comparative biology and taxonomic classification.</title>
        <authorList>
            <person name="Goeker M."/>
        </authorList>
    </citation>
    <scope>NUCLEOTIDE SEQUENCE [LARGE SCALE GENOMIC DNA]</scope>
    <source>
        <strain evidence="6 7">DSM 100048</strain>
    </source>
</reference>
<dbReference type="RefSeq" id="WP_132478369.1">
    <property type="nucleotide sequence ID" value="NZ_JBHRVM010000001.1"/>
</dbReference>